<dbReference type="EMBL" id="JABMIG020000053">
    <property type="protein sequence ID" value="KAL3797647.1"/>
    <property type="molecule type" value="Genomic_DNA"/>
</dbReference>
<dbReference type="Proteomes" id="UP001516023">
    <property type="component" value="Unassembled WGS sequence"/>
</dbReference>
<accession>A0ABD3QC21</accession>
<comment type="caution">
    <text evidence="1">The sequence shown here is derived from an EMBL/GenBank/DDBJ whole genome shotgun (WGS) entry which is preliminary data.</text>
</comment>
<protein>
    <submittedName>
        <fullName evidence="1">Uncharacterized protein</fullName>
    </submittedName>
</protein>
<sequence>MRTPLWPNWSLILEPLGSGVASSPHFTPSNKVGESSLTLGRFNGSTAQELTELEFDAVKFCLFGTHAVVLVPTNVIPESDALTLRVPRSPTILQ</sequence>
<dbReference type="AlphaFoldDB" id="A0ABD3QC21"/>
<evidence type="ECO:0000313" key="1">
    <source>
        <dbReference type="EMBL" id="KAL3797647.1"/>
    </source>
</evidence>
<keyword evidence="2" id="KW-1185">Reference proteome</keyword>
<evidence type="ECO:0000313" key="2">
    <source>
        <dbReference type="Proteomes" id="UP001516023"/>
    </source>
</evidence>
<proteinExistence type="predicted"/>
<gene>
    <name evidence="1" type="ORF">HJC23_013479</name>
</gene>
<name>A0ABD3QC21_9STRA</name>
<reference evidence="1 2" key="1">
    <citation type="journal article" date="2020" name="G3 (Bethesda)">
        <title>Improved Reference Genome for Cyclotella cryptica CCMP332, a Model for Cell Wall Morphogenesis, Salinity Adaptation, and Lipid Production in Diatoms (Bacillariophyta).</title>
        <authorList>
            <person name="Roberts W.R."/>
            <person name="Downey K.M."/>
            <person name="Ruck E.C."/>
            <person name="Traller J.C."/>
            <person name="Alverson A.J."/>
        </authorList>
    </citation>
    <scope>NUCLEOTIDE SEQUENCE [LARGE SCALE GENOMIC DNA]</scope>
    <source>
        <strain evidence="1 2">CCMP332</strain>
    </source>
</reference>
<organism evidence="1 2">
    <name type="scientific">Cyclotella cryptica</name>
    <dbReference type="NCBI Taxonomy" id="29204"/>
    <lineage>
        <taxon>Eukaryota</taxon>
        <taxon>Sar</taxon>
        <taxon>Stramenopiles</taxon>
        <taxon>Ochrophyta</taxon>
        <taxon>Bacillariophyta</taxon>
        <taxon>Coscinodiscophyceae</taxon>
        <taxon>Thalassiosirophycidae</taxon>
        <taxon>Stephanodiscales</taxon>
        <taxon>Stephanodiscaceae</taxon>
        <taxon>Cyclotella</taxon>
    </lineage>
</organism>